<organism evidence="1 2">
    <name type="scientific">Amycolatopsis magusensis</name>
    <dbReference type="NCBI Taxonomy" id="882444"/>
    <lineage>
        <taxon>Bacteria</taxon>
        <taxon>Bacillati</taxon>
        <taxon>Actinomycetota</taxon>
        <taxon>Actinomycetes</taxon>
        <taxon>Pseudonocardiales</taxon>
        <taxon>Pseudonocardiaceae</taxon>
        <taxon>Amycolatopsis</taxon>
    </lineage>
</organism>
<comment type="caution">
    <text evidence="1">The sequence shown here is derived from an EMBL/GenBank/DDBJ whole genome shotgun (WGS) entry which is preliminary data.</text>
</comment>
<dbReference type="EMBL" id="JAGGMS010000001">
    <property type="protein sequence ID" value="MBP2182197.1"/>
    <property type="molecule type" value="Genomic_DNA"/>
</dbReference>
<accession>A0ABS4PS03</accession>
<keyword evidence="2" id="KW-1185">Reference proteome</keyword>
<sequence length="29" mass="3140">MIQQACADRLRTWADWQGLSIEAHGGPGA</sequence>
<evidence type="ECO:0000313" key="2">
    <source>
        <dbReference type="Proteomes" id="UP000741013"/>
    </source>
</evidence>
<evidence type="ECO:0000313" key="1">
    <source>
        <dbReference type="EMBL" id="MBP2182197.1"/>
    </source>
</evidence>
<name>A0ABS4PS03_9PSEU</name>
<dbReference type="Proteomes" id="UP000741013">
    <property type="component" value="Unassembled WGS sequence"/>
</dbReference>
<reference evidence="1 2" key="1">
    <citation type="submission" date="2021-03" db="EMBL/GenBank/DDBJ databases">
        <title>Sequencing the genomes of 1000 actinobacteria strains.</title>
        <authorList>
            <person name="Klenk H.-P."/>
        </authorList>
    </citation>
    <scope>NUCLEOTIDE SEQUENCE [LARGE SCALE GENOMIC DNA]</scope>
    <source>
        <strain evidence="1 2">DSM 45510</strain>
    </source>
</reference>
<gene>
    <name evidence="1" type="ORF">JOM49_003723</name>
</gene>
<proteinExistence type="predicted"/>
<protein>
    <submittedName>
        <fullName evidence="1">Uncharacterized protein</fullName>
    </submittedName>
</protein>